<feature type="compositionally biased region" description="Polar residues" evidence="1">
    <location>
        <begin position="12"/>
        <end position="50"/>
    </location>
</feature>
<reference evidence="2 3" key="1">
    <citation type="journal article" date="2023" name="G3 (Bethesda)">
        <title>A chromosome-level genome assembly of Zasmidium syzygii isolated from banana leaves.</title>
        <authorList>
            <person name="van Westerhoven A.C."/>
            <person name="Mehrabi R."/>
            <person name="Talebi R."/>
            <person name="Steentjes M.B.F."/>
            <person name="Corcolon B."/>
            <person name="Chong P.A."/>
            <person name="Kema G.H.J."/>
            <person name="Seidl M.F."/>
        </authorList>
    </citation>
    <scope>NUCLEOTIDE SEQUENCE [LARGE SCALE GENOMIC DNA]</scope>
    <source>
        <strain evidence="2 3">P124</strain>
    </source>
</reference>
<sequence>MAAESAPLPSPSMAQPNNYFNSISSHAPTSHPTQSQRIPAQAQQTGSSPYVGQRGGDNGGAPETAPHLAQFNLLAEAAKRAQMAWFVDTNKHMG</sequence>
<evidence type="ECO:0000313" key="3">
    <source>
        <dbReference type="Proteomes" id="UP001305779"/>
    </source>
</evidence>
<proteinExistence type="predicted"/>
<feature type="region of interest" description="Disordered" evidence="1">
    <location>
        <begin position="1"/>
        <end position="66"/>
    </location>
</feature>
<name>A0ABR0F032_ZASCE</name>
<accession>A0ABR0F032</accession>
<evidence type="ECO:0000256" key="1">
    <source>
        <dbReference type="SAM" id="MobiDB-lite"/>
    </source>
</evidence>
<evidence type="ECO:0000313" key="2">
    <source>
        <dbReference type="EMBL" id="KAK4506698.1"/>
    </source>
</evidence>
<protein>
    <submittedName>
        <fullName evidence="2">Uncharacterized protein</fullName>
    </submittedName>
</protein>
<comment type="caution">
    <text evidence="2">The sequence shown here is derived from an EMBL/GenBank/DDBJ whole genome shotgun (WGS) entry which is preliminary data.</text>
</comment>
<gene>
    <name evidence="2" type="ORF">PRZ48_000431</name>
</gene>
<dbReference type="Proteomes" id="UP001305779">
    <property type="component" value="Unassembled WGS sequence"/>
</dbReference>
<organism evidence="2 3">
    <name type="scientific">Zasmidium cellare</name>
    <name type="common">Wine cellar mold</name>
    <name type="synonym">Racodium cellare</name>
    <dbReference type="NCBI Taxonomy" id="395010"/>
    <lineage>
        <taxon>Eukaryota</taxon>
        <taxon>Fungi</taxon>
        <taxon>Dikarya</taxon>
        <taxon>Ascomycota</taxon>
        <taxon>Pezizomycotina</taxon>
        <taxon>Dothideomycetes</taxon>
        <taxon>Dothideomycetidae</taxon>
        <taxon>Mycosphaerellales</taxon>
        <taxon>Mycosphaerellaceae</taxon>
        <taxon>Zasmidium</taxon>
    </lineage>
</organism>
<keyword evidence="3" id="KW-1185">Reference proteome</keyword>
<dbReference type="EMBL" id="JAXOVC010000001">
    <property type="protein sequence ID" value="KAK4506698.1"/>
    <property type="molecule type" value="Genomic_DNA"/>
</dbReference>